<evidence type="ECO:0000313" key="3">
    <source>
        <dbReference type="EMBL" id="MCD2196023.1"/>
    </source>
</evidence>
<dbReference type="Proteomes" id="UP001199469">
    <property type="component" value="Unassembled WGS sequence"/>
</dbReference>
<feature type="transmembrane region" description="Helical" evidence="2">
    <location>
        <begin position="51"/>
        <end position="72"/>
    </location>
</feature>
<dbReference type="SUPFAM" id="SSF53474">
    <property type="entry name" value="alpha/beta-Hydrolases"/>
    <property type="match status" value="1"/>
</dbReference>
<name>A0ABS8PCQ7_9PSEU</name>
<proteinExistence type="predicted"/>
<dbReference type="PANTHER" id="PTHR48098">
    <property type="entry name" value="ENTEROCHELIN ESTERASE-RELATED"/>
    <property type="match status" value="1"/>
</dbReference>
<feature type="compositionally biased region" description="Pro residues" evidence="1">
    <location>
        <begin position="390"/>
        <end position="400"/>
    </location>
</feature>
<accession>A0ABS8PCQ7</accession>
<feature type="transmembrane region" description="Helical" evidence="2">
    <location>
        <begin position="20"/>
        <end position="39"/>
    </location>
</feature>
<feature type="transmembrane region" description="Helical" evidence="2">
    <location>
        <begin position="113"/>
        <end position="134"/>
    </location>
</feature>
<feature type="transmembrane region" description="Helical" evidence="2">
    <location>
        <begin position="84"/>
        <end position="106"/>
    </location>
</feature>
<dbReference type="EMBL" id="JAJNDB010000005">
    <property type="protein sequence ID" value="MCD2196023.1"/>
    <property type="molecule type" value="Genomic_DNA"/>
</dbReference>
<protein>
    <submittedName>
        <fullName evidence="3">Esterase family protein</fullName>
    </submittedName>
</protein>
<organism evidence="3 4">
    <name type="scientific">Actinomycetospora endophytica</name>
    <dbReference type="NCBI Taxonomy" id="2291215"/>
    <lineage>
        <taxon>Bacteria</taxon>
        <taxon>Bacillati</taxon>
        <taxon>Actinomycetota</taxon>
        <taxon>Actinomycetes</taxon>
        <taxon>Pseudonocardiales</taxon>
        <taxon>Pseudonocardiaceae</taxon>
        <taxon>Actinomycetospora</taxon>
    </lineage>
</organism>
<comment type="caution">
    <text evidence="3">The sequence shown here is derived from an EMBL/GenBank/DDBJ whole genome shotgun (WGS) entry which is preliminary data.</text>
</comment>
<feature type="compositionally biased region" description="Gly residues" evidence="1">
    <location>
        <begin position="401"/>
        <end position="426"/>
    </location>
</feature>
<evidence type="ECO:0000256" key="1">
    <source>
        <dbReference type="SAM" id="MobiDB-lite"/>
    </source>
</evidence>
<dbReference type="Pfam" id="PF00756">
    <property type="entry name" value="Esterase"/>
    <property type="match status" value="1"/>
</dbReference>
<keyword evidence="4" id="KW-1185">Reference proteome</keyword>
<dbReference type="Gene3D" id="3.40.50.1820">
    <property type="entry name" value="alpha/beta hydrolase"/>
    <property type="match status" value="1"/>
</dbReference>
<dbReference type="InterPro" id="IPR000801">
    <property type="entry name" value="Esterase-like"/>
</dbReference>
<dbReference type="InterPro" id="IPR050583">
    <property type="entry name" value="Mycobacterial_A85_antigen"/>
</dbReference>
<sequence length="484" mass="50441">MGYQRGLSLLEGWLPWTVQAVVLLLFLVVIVPLVPLPAAWSRRRRPVRRPLVRLGVVAVLGLAGALAAYWAFQGSGLASDPAPFLLWVWVGLLVASVVAAVVVFGPSRWWRRVLSVVVVPLTVVCLALVLNQWVGYVTTVQEGWGEVTAGALPDQVDPTALPSMVGTPRATGAVVTVSIPDTASGFAHRTEDVWLPPAYFAAGPRPTLPAIMMIGGEFNTPADWIRIGNAVQIADQYAAAHHGMAPVLVFADAGGTFNNDTECVNGPRGNAASHLTGDVIPYVEQNYGVSKDPRAWGVVGWSMGGTCAVDLAVMHPELIDSFDDIAGDAGPEVGTKQQTIDRLYGGNAAAWAQYDPATVLTTHAPYANTAGWFDDSSDAGGGMFGGHRPPGAPGRPPGQRPPGGFGGGANGANAGIGGRGGGGGTGQELPEARALCSQAQTRAIACAVNTQPGRHSWQFASTAFSDVLPWMSARVEAPGTPAKA</sequence>
<gene>
    <name evidence="3" type="ORF">LQ327_21870</name>
</gene>
<evidence type="ECO:0000313" key="4">
    <source>
        <dbReference type="Proteomes" id="UP001199469"/>
    </source>
</evidence>
<keyword evidence="2" id="KW-0812">Transmembrane</keyword>
<dbReference type="InterPro" id="IPR029058">
    <property type="entry name" value="AB_hydrolase_fold"/>
</dbReference>
<reference evidence="3 4" key="1">
    <citation type="submission" date="2021-11" db="EMBL/GenBank/DDBJ databases">
        <title>Draft genome sequence of Actinomycetospora sp. SF1 isolated from the rhizosphere soil.</title>
        <authorList>
            <person name="Duangmal K."/>
            <person name="Chantavorakit T."/>
        </authorList>
    </citation>
    <scope>NUCLEOTIDE SEQUENCE [LARGE SCALE GENOMIC DNA]</scope>
    <source>
        <strain evidence="3 4">TBRC 5722</strain>
    </source>
</reference>
<dbReference type="RefSeq" id="WP_230738239.1">
    <property type="nucleotide sequence ID" value="NZ_JAJNDB010000005.1"/>
</dbReference>
<keyword evidence="2" id="KW-1133">Transmembrane helix</keyword>
<dbReference type="PANTHER" id="PTHR48098:SF1">
    <property type="entry name" value="DIACYLGLYCEROL ACYLTRANSFERASE_MYCOLYLTRANSFERASE AG85A"/>
    <property type="match status" value="1"/>
</dbReference>
<evidence type="ECO:0000256" key="2">
    <source>
        <dbReference type="SAM" id="Phobius"/>
    </source>
</evidence>
<keyword evidence="2" id="KW-0472">Membrane</keyword>
<feature type="region of interest" description="Disordered" evidence="1">
    <location>
        <begin position="377"/>
        <end position="429"/>
    </location>
</feature>